<dbReference type="PROSITE" id="PS50088">
    <property type="entry name" value="ANK_REPEAT"/>
    <property type="match status" value="2"/>
</dbReference>
<dbReference type="InParanoid" id="T1EX73"/>
<evidence type="ECO:0000313" key="7">
    <source>
        <dbReference type="Proteomes" id="UP000015101"/>
    </source>
</evidence>
<keyword evidence="2 3" id="KW-0040">ANK repeat</keyword>
<feature type="repeat" description="ANK" evidence="3">
    <location>
        <begin position="171"/>
        <end position="204"/>
    </location>
</feature>
<feature type="region of interest" description="Disordered" evidence="4">
    <location>
        <begin position="346"/>
        <end position="368"/>
    </location>
</feature>
<evidence type="ECO:0000256" key="3">
    <source>
        <dbReference type="PROSITE-ProRule" id="PRU00023"/>
    </source>
</evidence>
<dbReference type="AlphaFoldDB" id="T1EX73"/>
<organism evidence="6 7">
    <name type="scientific">Helobdella robusta</name>
    <name type="common">Californian leech</name>
    <dbReference type="NCBI Taxonomy" id="6412"/>
    <lineage>
        <taxon>Eukaryota</taxon>
        <taxon>Metazoa</taxon>
        <taxon>Spiralia</taxon>
        <taxon>Lophotrochozoa</taxon>
        <taxon>Annelida</taxon>
        <taxon>Clitellata</taxon>
        <taxon>Hirudinea</taxon>
        <taxon>Rhynchobdellida</taxon>
        <taxon>Glossiphoniidae</taxon>
        <taxon>Helobdella</taxon>
    </lineage>
</organism>
<proteinExistence type="predicted"/>
<evidence type="ECO:0000313" key="5">
    <source>
        <dbReference type="EMBL" id="ESN91659.1"/>
    </source>
</evidence>
<dbReference type="Proteomes" id="UP000015101">
    <property type="component" value="Unassembled WGS sequence"/>
</dbReference>
<dbReference type="eggNOG" id="KOG0504">
    <property type="taxonomic scope" value="Eukaryota"/>
</dbReference>
<dbReference type="STRING" id="6412.T1EX73"/>
<reference evidence="7" key="1">
    <citation type="submission" date="2012-12" db="EMBL/GenBank/DDBJ databases">
        <authorList>
            <person name="Hellsten U."/>
            <person name="Grimwood J."/>
            <person name="Chapman J.A."/>
            <person name="Shapiro H."/>
            <person name="Aerts A."/>
            <person name="Otillar R.P."/>
            <person name="Terry A.Y."/>
            <person name="Boore J.L."/>
            <person name="Simakov O."/>
            <person name="Marletaz F."/>
            <person name="Cho S.-J."/>
            <person name="Edsinger-Gonzales E."/>
            <person name="Havlak P."/>
            <person name="Kuo D.-H."/>
            <person name="Larsson T."/>
            <person name="Lv J."/>
            <person name="Arendt D."/>
            <person name="Savage R."/>
            <person name="Osoegawa K."/>
            <person name="de Jong P."/>
            <person name="Lindberg D.R."/>
            <person name="Seaver E.C."/>
            <person name="Weisblat D.A."/>
            <person name="Putnam N.H."/>
            <person name="Grigoriev I.V."/>
            <person name="Rokhsar D.S."/>
        </authorList>
    </citation>
    <scope>NUCLEOTIDE SEQUENCE</scope>
</reference>
<dbReference type="FunCoup" id="T1EX73">
    <property type="interactions" value="114"/>
</dbReference>
<feature type="repeat" description="ANK" evidence="3">
    <location>
        <begin position="138"/>
        <end position="170"/>
    </location>
</feature>
<name>T1EX73_HELRO</name>
<evidence type="ECO:0000313" key="6">
    <source>
        <dbReference type="EnsemblMetazoa" id="HelroP165713"/>
    </source>
</evidence>
<dbReference type="SUPFAM" id="SSF48403">
    <property type="entry name" value="Ankyrin repeat"/>
    <property type="match status" value="1"/>
</dbReference>
<reference evidence="6" key="3">
    <citation type="submission" date="2015-06" db="UniProtKB">
        <authorList>
            <consortium name="EnsemblMetazoa"/>
        </authorList>
    </citation>
    <scope>IDENTIFICATION</scope>
</reference>
<dbReference type="GO" id="GO:0051059">
    <property type="term" value="F:NF-kappaB binding"/>
    <property type="evidence" value="ECO:0000318"/>
    <property type="project" value="GO_Central"/>
</dbReference>
<reference evidence="5 7" key="2">
    <citation type="journal article" date="2013" name="Nature">
        <title>Insights into bilaterian evolution from three spiralian genomes.</title>
        <authorList>
            <person name="Simakov O."/>
            <person name="Marletaz F."/>
            <person name="Cho S.J."/>
            <person name="Edsinger-Gonzales E."/>
            <person name="Havlak P."/>
            <person name="Hellsten U."/>
            <person name="Kuo D.H."/>
            <person name="Larsson T."/>
            <person name="Lv J."/>
            <person name="Arendt D."/>
            <person name="Savage R."/>
            <person name="Osoegawa K."/>
            <person name="de Jong P."/>
            <person name="Grimwood J."/>
            <person name="Chapman J.A."/>
            <person name="Shapiro H."/>
            <person name="Aerts A."/>
            <person name="Otillar R.P."/>
            <person name="Terry A.Y."/>
            <person name="Boore J.L."/>
            <person name="Grigoriev I.V."/>
            <person name="Lindberg D.R."/>
            <person name="Seaver E.C."/>
            <person name="Weisblat D.A."/>
            <person name="Putnam N.H."/>
            <person name="Rokhsar D.S."/>
        </authorList>
    </citation>
    <scope>NUCLEOTIDE SEQUENCE</scope>
</reference>
<dbReference type="CTD" id="20201173"/>
<dbReference type="PROSITE" id="PS50297">
    <property type="entry name" value="ANK_REP_REGION"/>
    <property type="match status" value="1"/>
</dbReference>
<dbReference type="OMA" id="AWINEEK"/>
<dbReference type="GeneID" id="20201173"/>
<keyword evidence="7" id="KW-1185">Reference proteome</keyword>
<feature type="region of interest" description="Disordered" evidence="4">
    <location>
        <begin position="1"/>
        <end position="27"/>
    </location>
</feature>
<sequence length="368" mass="41085">MSSTNNQTNTDTSMNNNRSLGFRQQKNSMGTTYLTEESYYNRFDSGICLSYQSQHDSSSVQTSSNIISPISSLYKSNDLSERISDLNINQDFTEFMCQNGEGDTPLHIAVIKNDQNLFWKIMDSNPAREYLNLQNFEFLQTPLHLAVETEMTSIIEGLVAMGAATNVKDRYGNTPLHIACMKGDFVSVTRLMMHRNKTTENPSAHQKRQLDVLFPPRWLTGCYQDCDDELTSFNYNGKSCLHLALEREGINRMRIIKFLVCQCSADVNVPDGKSGYTILHELVRLGDVEAIKQLLTLPIPDSCPALLINPLNYERRTPLDMAYLLPSLDVRQMMVDAGGVMSSSLFTTSGSSPSSLSSSSSSTSAENP</sequence>
<dbReference type="Pfam" id="PF00023">
    <property type="entry name" value="Ank"/>
    <property type="match status" value="1"/>
</dbReference>
<dbReference type="Pfam" id="PF12796">
    <property type="entry name" value="Ank_2"/>
    <property type="match status" value="1"/>
</dbReference>
<evidence type="ECO:0000256" key="1">
    <source>
        <dbReference type="ARBA" id="ARBA00022737"/>
    </source>
</evidence>
<dbReference type="InterPro" id="IPR002110">
    <property type="entry name" value="Ankyrin_rpt"/>
</dbReference>
<dbReference type="KEGG" id="hro:HELRODRAFT_165713"/>
<dbReference type="Gene3D" id="1.25.40.20">
    <property type="entry name" value="Ankyrin repeat-containing domain"/>
    <property type="match status" value="1"/>
</dbReference>
<dbReference type="HOGENOM" id="CLU_752904_0_0_1"/>
<dbReference type="GO" id="GO:0140311">
    <property type="term" value="F:protein sequestering activity"/>
    <property type="evidence" value="ECO:0000318"/>
    <property type="project" value="GO_Central"/>
</dbReference>
<accession>T1EX73</accession>
<dbReference type="PANTHER" id="PTHR46680">
    <property type="entry name" value="NF-KAPPA-B INHIBITOR ALPHA"/>
    <property type="match status" value="1"/>
</dbReference>
<gene>
    <name evidence="6" type="primary">20201173</name>
    <name evidence="5" type="ORF">HELRODRAFT_165713</name>
</gene>
<dbReference type="PANTHER" id="PTHR46680:SF3">
    <property type="entry name" value="NF-KAPPA-B INHIBITOR CACTUS"/>
    <property type="match status" value="1"/>
</dbReference>
<dbReference type="InterPro" id="IPR036770">
    <property type="entry name" value="Ankyrin_rpt-contain_sf"/>
</dbReference>
<dbReference type="EMBL" id="KB097700">
    <property type="protein sequence ID" value="ESN91659.1"/>
    <property type="molecule type" value="Genomic_DNA"/>
</dbReference>
<dbReference type="EMBL" id="AMQM01002154">
    <property type="status" value="NOT_ANNOTATED_CDS"/>
    <property type="molecule type" value="Genomic_DNA"/>
</dbReference>
<dbReference type="SMART" id="SM00248">
    <property type="entry name" value="ANK"/>
    <property type="match status" value="6"/>
</dbReference>
<dbReference type="RefSeq" id="XP_009030482.1">
    <property type="nucleotide sequence ID" value="XM_009032234.1"/>
</dbReference>
<dbReference type="InterPro" id="IPR051070">
    <property type="entry name" value="NF-kappa-B_inhibitor"/>
</dbReference>
<dbReference type="EnsemblMetazoa" id="HelroT165713">
    <property type="protein sequence ID" value="HelroP165713"/>
    <property type="gene ID" value="HelroG165713"/>
</dbReference>
<dbReference type="GO" id="GO:0005829">
    <property type="term" value="C:cytosol"/>
    <property type="evidence" value="ECO:0000318"/>
    <property type="project" value="GO_Central"/>
</dbReference>
<feature type="compositionally biased region" description="Low complexity" evidence="4">
    <location>
        <begin position="1"/>
        <end position="17"/>
    </location>
</feature>
<keyword evidence="1" id="KW-0677">Repeat</keyword>
<dbReference type="GO" id="GO:0043124">
    <property type="term" value="P:negative regulation of canonical NF-kappaB signal transduction"/>
    <property type="evidence" value="ECO:0000318"/>
    <property type="project" value="GO_Central"/>
</dbReference>
<dbReference type="OrthoDB" id="20727at2759"/>
<evidence type="ECO:0000256" key="2">
    <source>
        <dbReference type="ARBA" id="ARBA00023043"/>
    </source>
</evidence>
<protein>
    <submittedName>
        <fullName evidence="5 6">Uncharacterized protein</fullName>
    </submittedName>
</protein>
<evidence type="ECO:0000256" key="4">
    <source>
        <dbReference type="SAM" id="MobiDB-lite"/>
    </source>
</evidence>
<feature type="compositionally biased region" description="Polar residues" evidence="4">
    <location>
        <begin position="18"/>
        <end position="27"/>
    </location>
</feature>